<dbReference type="InterPro" id="IPR001387">
    <property type="entry name" value="Cro/C1-type_HTH"/>
</dbReference>
<protein>
    <recommendedName>
        <fullName evidence="1">HTH cro/C1-type domain-containing protein</fullName>
    </recommendedName>
</protein>
<dbReference type="GO" id="GO:0003677">
    <property type="term" value="F:DNA binding"/>
    <property type="evidence" value="ECO:0007669"/>
    <property type="project" value="InterPro"/>
</dbReference>
<dbReference type="AlphaFoldDB" id="A0A917R1N1"/>
<keyword evidence="3" id="KW-1185">Reference proteome</keyword>
<dbReference type="CDD" id="cd00093">
    <property type="entry name" value="HTH_XRE"/>
    <property type="match status" value="1"/>
</dbReference>
<organism evidence="2 3">
    <name type="scientific">Sphaerisporangium melleum</name>
    <dbReference type="NCBI Taxonomy" id="321316"/>
    <lineage>
        <taxon>Bacteria</taxon>
        <taxon>Bacillati</taxon>
        <taxon>Actinomycetota</taxon>
        <taxon>Actinomycetes</taxon>
        <taxon>Streptosporangiales</taxon>
        <taxon>Streptosporangiaceae</taxon>
        <taxon>Sphaerisporangium</taxon>
    </lineage>
</organism>
<dbReference type="RefSeq" id="WP_189163217.1">
    <property type="nucleotide sequence ID" value="NZ_BMNT01000012.1"/>
</dbReference>
<reference evidence="2" key="2">
    <citation type="submission" date="2020-09" db="EMBL/GenBank/DDBJ databases">
        <authorList>
            <person name="Sun Q."/>
            <person name="Ohkuma M."/>
        </authorList>
    </citation>
    <scope>NUCLEOTIDE SEQUENCE</scope>
    <source>
        <strain evidence="2">JCM 13064</strain>
    </source>
</reference>
<reference evidence="2" key="1">
    <citation type="journal article" date="2014" name="Int. J. Syst. Evol. Microbiol.">
        <title>Complete genome sequence of Corynebacterium casei LMG S-19264T (=DSM 44701T), isolated from a smear-ripened cheese.</title>
        <authorList>
            <consortium name="US DOE Joint Genome Institute (JGI-PGF)"/>
            <person name="Walter F."/>
            <person name="Albersmeier A."/>
            <person name="Kalinowski J."/>
            <person name="Ruckert C."/>
        </authorList>
    </citation>
    <scope>NUCLEOTIDE SEQUENCE</scope>
    <source>
        <strain evidence="2">JCM 13064</strain>
    </source>
</reference>
<evidence type="ECO:0000313" key="3">
    <source>
        <dbReference type="Proteomes" id="UP000645217"/>
    </source>
</evidence>
<accession>A0A917R1N1</accession>
<comment type="caution">
    <text evidence="2">The sequence shown here is derived from an EMBL/GenBank/DDBJ whole genome shotgun (WGS) entry which is preliminary data.</text>
</comment>
<dbReference type="EMBL" id="BMNT01000012">
    <property type="protein sequence ID" value="GGK81959.1"/>
    <property type="molecule type" value="Genomic_DNA"/>
</dbReference>
<sequence length="388" mass="42922">MAAKRLRLAQRRKGMGFTQEGLAEHLGVERSTVIRWERAETDPQPWLRPKLSRALRVSSQELQSLLEDVAVTESPPSEHMTYALRNPASTDLTAVAFLHDRLREVDDSYYQAPSATLLGPAGQIHGQVKFLRENTRNPRVRRALSEVEASSAILMGQLTWDASFRRDHNVPQQYLDDAVRAARHVRDPSTEAYALLRKAFLALYGAKDPVIGLTLARHAAEVAAQTSPALTGLSLLHVAEAHAMKGELEPCEEALRSAETQFDRIDADDVAAEYYTIDEFNRMAGSCYLFLDLASRAEPILRATVDALASKEKSQAIALGNLSLSLIRQHKLDEAAQAVHATIDAVELTRGGGGLNLAFTAGRALRPWRSESWVQDVHDRLLALMSTM</sequence>
<gene>
    <name evidence="2" type="ORF">GCM10007964_25780</name>
</gene>
<dbReference type="Gene3D" id="1.10.260.40">
    <property type="entry name" value="lambda repressor-like DNA-binding domains"/>
    <property type="match status" value="1"/>
</dbReference>
<proteinExistence type="predicted"/>
<feature type="domain" description="HTH cro/C1-type" evidence="1">
    <location>
        <begin position="8"/>
        <end position="62"/>
    </location>
</feature>
<dbReference type="Pfam" id="PF01381">
    <property type="entry name" value="HTH_3"/>
    <property type="match status" value="1"/>
</dbReference>
<evidence type="ECO:0000313" key="2">
    <source>
        <dbReference type="EMBL" id="GGK81959.1"/>
    </source>
</evidence>
<name>A0A917R1N1_9ACTN</name>
<dbReference type="SMART" id="SM00530">
    <property type="entry name" value="HTH_XRE"/>
    <property type="match status" value="1"/>
</dbReference>
<dbReference type="InterPro" id="IPR010982">
    <property type="entry name" value="Lambda_DNA-bd_dom_sf"/>
</dbReference>
<dbReference type="Proteomes" id="UP000645217">
    <property type="component" value="Unassembled WGS sequence"/>
</dbReference>
<dbReference type="PROSITE" id="PS50943">
    <property type="entry name" value="HTH_CROC1"/>
    <property type="match status" value="1"/>
</dbReference>
<evidence type="ECO:0000259" key="1">
    <source>
        <dbReference type="PROSITE" id="PS50943"/>
    </source>
</evidence>
<dbReference type="SUPFAM" id="SSF47413">
    <property type="entry name" value="lambda repressor-like DNA-binding domains"/>
    <property type="match status" value="1"/>
</dbReference>